<dbReference type="PANTHER" id="PTHR37953">
    <property type="entry name" value="UPF0127 PROTEIN MJ1496"/>
    <property type="match status" value="1"/>
</dbReference>
<dbReference type="PROSITE" id="PS51257">
    <property type="entry name" value="PROKAR_LIPOPROTEIN"/>
    <property type="match status" value="1"/>
</dbReference>
<keyword evidence="1" id="KW-0732">Signal</keyword>
<comment type="caution">
    <text evidence="2">The sequence shown here is derived from an EMBL/GenBank/DDBJ whole genome shotgun (WGS) entry which is preliminary data.</text>
</comment>
<dbReference type="Gene3D" id="2.60.120.1140">
    <property type="entry name" value="Protein of unknown function DUF192"/>
    <property type="match status" value="1"/>
</dbReference>
<dbReference type="InterPro" id="IPR003795">
    <property type="entry name" value="DUF192"/>
</dbReference>
<dbReference type="EMBL" id="QJJM01000011">
    <property type="protein sequence ID" value="PXW72894.1"/>
    <property type="molecule type" value="Genomic_DNA"/>
</dbReference>
<dbReference type="Proteomes" id="UP000248014">
    <property type="component" value="Unassembled WGS sequence"/>
</dbReference>
<evidence type="ECO:0000313" key="3">
    <source>
        <dbReference type="Proteomes" id="UP000248014"/>
    </source>
</evidence>
<evidence type="ECO:0000313" key="2">
    <source>
        <dbReference type="EMBL" id="PXW72894.1"/>
    </source>
</evidence>
<dbReference type="Pfam" id="PF02643">
    <property type="entry name" value="DUF192"/>
    <property type="match status" value="1"/>
</dbReference>
<reference evidence="2 3" key="1">
    <citation type="submission" date="2018-05" db="EMBL/GenBank/DDBJ databases">
        <title>Genomic Encyclopedia of Type Strains, Phase IV (KMG-IV): sequencing the most valuable type-strain genomes for metagenomic binning, comparative biology and taxonomic classification.</title>
        <authorList>
            <person name="Goeker M."/>
        </authorList>
    </citation>
    <scope>NUCLEOTIDE SEQUENCE [LARGE SCALE GENOMIC DNA]</scope>
    <source>
        <strain evidence="2 3">DSM 3183</strain>
    </source>
</reference>
<organism evidence="2 3">
    <name type="scientific">Blastomonas natatoria</name>
    <dbReference type="NCBI Taxonomy" id="34015"/>
    <lineage>
        <taxon>Bacteria</taxon>
        <taxon>Pseudomonadati</taxon>
        <taxon>Pseudomonadota</taxon>
        <taxon>Alphaproteobacteria</taxon>
        <taxon>Sphingomonadales</taxon>
        <taxon>Sphingomonadaceae</taxon>
        <taxon>Blastomonas</taxon>
    </lineage>
</organism>
<dbReference type="PANTHER" id="PTHR37953:SF1">
    <property type="entry name" value="UPF0127 PROTEIN MJ1496"/>
    <property type="match status" value="1"/>
</dbReference>
<proteinExistence type="predicted"/>
<evidence type="ECO:0000256" key="1">
    <source>
        <dbReference type="SAM" id="SignalP"/>
    </source>
</evidence>
<gene>
    <name evidence="2" type="ORF">C7451_11115</name>
</gene>
<accession>A0A2V3UVK8</accession>
<feature type="signal peptide" evidence="1">
    <location>
        <begin position="1"/>
        <end position="22"/>
    </location>
</feature>
<dbReference type="OrthoDB" id="9808290at2"/>
<dbReference type="AlphaFoldDB" id="A0A2V3UVK8"/>
<sequence length="167" mass="17621">MVTRFCGAMLATLALVACNASAPSDAAAQRPAAEKPDLSPAGLDLVPLTIRSGTKSHQFTVEMARSPQEQAQGLMFRTELAPDAGMLFPFPTPKPASFWMKNTVISLDLLFIRADGRIESIAANAVPYSIAPLSSTGPVAAVLELAGGRAAELGIKPGDTVTWRDKR</sequence>
<feature type="chain" id="PRO_5016031022" description="DUF192 domain-containing protein" evidence="1">
    <location>
        <begin position="23"/>
        <end position="167"/>
    </location>
</feature>
<evidence type="ECO:0008006" key="4">
    <source>
        <dbReference type="Google" id="ProtNLM"/>
    </source>
</evidence>
<keyword evidence="3" id="KW-1185">Reference proteome</keyword>
<dbReference type="InterPro" id="IPR038695">
    <property type="entry name" value="Saro_0823-like_sf"/>
</dbReference>
<protein>
    <recommendedName>
        <fullName evidence="4">DUF192 domain-containing protein</fullName>
    </recommendedName>
</protein>
<name>A0A2V3UVK8_9SPHN</name>
<dbReference type="RefSeq" id="WP_110299594.1">
    <property type="nucleotide sequence ID" value="NZ_QJJM01000011.1"/>
</dbReference>